<name>A0A2N5V802_9BASI</name>
<sequence length="862" mass="97448">MGYPVLPIAVAPPHCPSQVWGQPVAYPQPVPVQPGILTSAPVGVMIDPQGLMVMRAPHYGMVPRTIPGSNAIPMNYYPGPPLPQTPPRNEVPLLQDAQNAVPAANSHRTHRQNMPSAVHDSGGERLYNKGKSLQAAEIDTRADEAPDQELTDKDVTKDRLEMISSFSQAQAVSQPPSSDNLDILNHPSKGGSPKLTKGRKTDFESYQQGLSSSSGLPMRKKAENIIESSINQASDGIVTKDQDLVCEKKGPGKINQLSKSADIPQDEIQNSKEEKENYSNLARSLSDQQLQVLWCNFHDHNLNNKVKNDDQTNISTTKATEGYPEDEIKSIIPETSTHLKMKPGERRSKREIIEGENEKEENSIDPFIDHKEIKKEIEDGLKIGVENQDNFSPVGLEEVKIMEVSKISSRKQKKKQKNQQRRLSEQSGLPLKNKNEEKETLSNSEPLKEIMTNSNNASENPSHSNVSTIFKLTGENILFSVFGDLQNKILGLSQYTFENNLKEMVDGLVNKRDVFNGKFGIIRPHEIPKRWRKKVVTFCNKENLDFNLMHYMVLFFKLDQKDEHLALKEMELGLFKIIIFLCKYDPFIGEKFYRFLNSELDEKEAFRRMLTFTKQLSQKHLENVKSKFKASKKTKFGIYENVLGGVECRDRCSPRMHLPNESSFSNFIEKSNYMNIIKHKDFMAALASNGITLNRVLSVVLILGLEEDTSRLELLTPADVCYLAKVLLKIISPYPQNHLPWIETSERHFLEKHYEREYFAHFTIFISKLKHESLTMSEPAAMISRRPLPATYPQASKDHLIFSEKGSNDVLIEEYVQNCESAAKRLVYGADLQDMDGLSSSELVAKLKQLETHVGSSSKLAN</sequence>
<evidence type="ECO:0000313" key="3">
    <source>
        <dbReference type="Proteomes" id="UP000235392"/>
    </source>
</evidence>
<feature type="compositionally biased region" description="Low complexity" evidence="1">
    <location>
        <begin position="167"/>
        <end position="178"/>
    </location>
</feature>
<feature type="region of interest" description="Disordered" evidence="1">
    <location>
        <begin position="406"/>
        <end position="463"/>
    </location>
</feature>
<proteinExistence type="predicted"/>
<comment type="caution">
    <text evidence="2">The sequence shown here is derived from an EMBL/GenBank/DDBJ whole genome shotgun (WGS) entry which is preliminary data.</text>
</comment>
<feature type="compositionally biased region" description="Polar residues" evidence="1">
    <location>
        <begin position="441"/>
        <end position="463"/>
    </location>
</feature>
<evidence type="ECO:0000313" key="2">
    <source>
        <dbReference type="EMBL" id="PLW46130.1"/>
    </source>
</evidence>
<protein>
    <submittedName>
        <fullName evidence="2">Uncharacterized protein</fullName>
    </submittedName>
</protein>
<feature type="compositionally biased region" description="Basic residues" evidence="1">
    <location>
        <begin position="408"/>
        <end position="420"/>
    </location>
</feature>
<dbReference type="AlphaFoldDB" id="A0A2N5V802"/>
<feature type="region of interest" description="Disordered" evidence="1">
    <location>
        <begin position="167"/>
        <end position="218"/>
    </location>
</feature>
<reference evidence="2 3" key="1">
    <citation type="submission" date="2017-11" db="EMBL/GenBank/DDBJ databases">
        <title>De novo assembly and phasing of dikaryotic genomes from two isolates of Puccinia coronata f. sp. avenae, the causal agent of oat crown rust.</title>
        <authorList>
            <person name="Miller M.E."/>
            <person name="Zhang Y."/>
            <person name="Omidvar V."/>
            <person name="Sperschneider J."/>
            <person name="Schwessinger B."/>
            <person name="Raley C."/>
            <person name="Palmer J.M."/>
            <person name="Garnica D."/>
            <person name="Upadhyaya N."/>
            <person name="Rathjen J."/>
            <person name="Taylor J.M."/>
            <person name="Park R.F."/>
            <person name="Dodds P.N."/>
            <person name="Hirsch C.D."/>
            <person name="Kianian S.F."/>
            <person name="Figueroa M."/>
        </authorList>
    </citation>
    <scope>NUCLEOTIDE SEQUENCE [LARGE SCALE GENOMIC DNA]</scope>
    <source>
        <strain evidence="2">12SD80</strain>
    </source>
</reference>
<dbReference type="EMBL" id="PGCI01000042">
    <property type="protein sequence ID" value="PLW46130.1"/>
    <property type="molecule type" value="Genomic_DNA"/>
</dbReference>
<gene>
    <name evidence="2" type="ORF">PCASD_04189</name>
</gene>
<organism evidence="2 3">
    <name type="scientific">Puccinia coronata f. sp. avenae</name>
    <dbReference type="NCBI Taxonomy" id="200324"/>
    <lineage>
        <taxon>Eukaryota</taxon>
        <taxon>Fungi</taxon>
        <taxon>Dikarya</taxon>
        <taxon>Basidiomycota</taxon>
        <taxon>Pucciniomycotina</taxon>
        <taxon>Pucciniomycetes</taxon>
        <taxon>Pucciniales</taxon>
        <taxon>Pucciniaceae</taxon>
        <taxon>Puccinia</taxon>
    </lineage>
</organism>
<evidence type="ECO:0000256" key="1">
    <source>
        <dbReference type="SAM" id="MobiDB-lite"/>
    </source>
</evidence>
<dbReference type="Proteomes" id="UP000235392">
    <property type="component" value="Unassembled WGS sequence"/>
</dbReference>
<feature type="region of interest" description="Disordered" evidence="1">
    <location>
        <begin position="100"/>
        <end position="125"/>
    </location>
</feature>
<feature type="compositionally biased region" description="Low complexity" evidence="1">
    <location>
        <begin position="207"/>
        <end position="216"/>
    </location>
</feature>
<accession>A0A2N5V802</accession>